<comment type="subcellular location">
    <subcellularLocation>
        <location evidence="2">Cytoplasm</location>
    </subcellularLocation>
</comment>
<gene>
    <name evidence="10" type="ORF">KP509_03G069900</name>
</gene>
<dbReference type="SUPFAM" id="SSF140586">
    <property type="entry name" value="Dcp2 domain-like"/>
    <property type="match status" value="1"/>
</dbReference>
<dbReference type="GO" id="GO:0000184">
    <property type="term" value="P:nuclear-transcribed mRNA catabolic process, nonsense-mediated decay"/>
    <property type="evidence" value="ECO:0007669"/>
    <property type="project" value="InterPro"/>
</dbReference>
<dbReference type="Pfam" id="PF00293">
    <property type="entry name" value="NUDIX"/>
    <property type="match status" value="1"/>
</dbReference>
<dbReference type="GO" id="GO:0140933">
    <property type="term" value="F:5'-(N(7)-methylguanosine 5'-triphospho)-[mRNA] hydrolase activity"/>
    <property type="evidence" value="ECO:0007669"/>
    <property type="project" value="InterPro"/>
</dbReference>
<dbReference type="AlphaFoldDB" id="A0A8T2V0U8"/>
<evidence type="ECO:0000256" key="8">
    <source>
        <dbReference type="ARBA" id="ARBA00023211"/>
    </source>
</evidence>
<evidence type="ECO:0000259" key="9">
    <source>
        <dbReference type="PROSITE" id="PS51462"/>
    </source>
</evidence>
<reference evidence="10" key="1">
    <citation type="submission" date="2021-08" db="EMBL/GenBank/DDBJ databases">
        <title>WGS assembly of Ceratopteris richardii.</title>
        <authorList>
            <person name="Marchant D.B."/>
            <person name="Chen G."/>
            <person name="Jenkins J."/>
            <person name="Shu S."/>
            <person name="Leebens-Mack J."/>
            <person name="Grimwood J."/>
            <person name="Schmutz J."/>
            <person name="Soltis P."/>
            <person name="Soltis D."/>
            <person name="Chen Z.-H."/>
        </authorList>
    </citation>
    <scope>NUCLEOTIDE SEQUENCE</scope>
    <source>
        <strain evidence="10">Whitten #5841</strain>
        <tissue evidence="10">Leaf</tissue>
    </source>
</reference>
<dbReference type="Proteomes" id="UP000825935">
    <property type="component" value="Chromosome 3"/>
</dbReference>
<accession>A0A8T2V0U8</accession>
<evidence type="ECO:0000313" key="10">
    <source>
        <dbReference type="EMBL" id="KAH7442091.1"/>
    </source>
</evidence>
<dbReference type="FunFam" id="3.90.79.10:FF:000003">
    <property type="entry name" value="M7GpppN-mRNA hydrolase isoform 2"/>
    <property type="match status" value="1"/>
</dbReference>
<dbReference type="GO" id="GO:0000290">
    <property type="term" value="P:deadenylation-dependent decapping of nuclear-transcribed mRNA"/>
    <property type="evidence" value="ECO:0007669"/>
    <property type="project" value="InterPro"/>
</dbReference>
<proteinExistence type="inferred from homology"/>
<dbReference type="OrthoDB" id="18996at2759"/>
<name>A0A8T2V0U8_CERRI</name>
<dbReference type="InterPro" id="IPR036189">
    <property type="entry name" value="DCP2_BoxA_sf"/>
</dbReference>
<evidence type="ECO:0000256" key="3">
    <source>
        <dbReference type="ARBA" id="ARBA00005279"/>
    </source>
</evidence>
<keyword evidence="11" id="KW-1185">Reference proteome</keyword>
<comment type="cofactor">
    <cofactor evidence="1">
        <name>Mn(2+)</name>
        <dbReference type="ChEBI" id="CHEBI:29035"/>
    </cofactor>
</comment>
<keyword evidence="4" id="KW-0963">Cytoplasm</keyword>
<keyword evidence="5" id="KW-0479">Metal-binding</keyword>
<dbReference type="PANTHER" id="PTHR23114">
    <property type="entry name" value="M7GPPPN-MRNA HYDROLASE"/>
    <property type="match status" value="1"/>
</dbReference>
<dbReference type="CDD" id="cd03672">
    <property type="entry name" value="NUDIX_Dcp2p_Nudt20"/>
    <property type="match status" value="1"/>
</dbReference>
<dbReference type="PROSITE" id="PS00893">
    <property type="entry name" value="NUDIX_BOX"/>
    <property type="match status" value="1"/>
</dbReference>
<organism evidence="10 11">
    <name type="scientific">Ceratopteris richardii</name>
    <name type="common">Triangle waterfern</name>
    <dbReference type="NCBI Taxonomy" id="49495"/>
    <lineage>
        <taxon>Eukaryota</taxon>
        <taxon>Viridiplantae</taxon>
        <taxon>Streptophyta</taxon>
        <taxon>Embryophyta</taxon>
        <taxon>Tracheophyta</taxon>
        <taxon>Polypodiopsida</taxon>
        <taxon>Polypodiidae</taxon>
        <taxon>Polypodiales</taxon>
        <taxon>Pteridineae</taxon>
        <taxon>Pteridaceae</taxon>
        <taxon>Parkerioideae</taxon>
        <taxon>Ceratopteris</taxon>
    </lineage>
</organism>
<comment type="similarity">
    <text evidence="3">Belongs to the Nudix hydrolase family. DCP2 subfamily.</text>
</comment>
<dbReference type="PROSITE" id="PS51462">
    <property type="entry name" value="NUDIX"/>
    <property type="match status" value="1"/>
</dbReference>
<protein>
    <recommendedName>
        <fullName evidence="9">Nudix hydrolase domain-containing protein</fullName>
    </recommendedName>
</protein>
<dbReference type="InterPro" id="IPR044099">
    <property type="entry name" value="Dcp2_NUDIX"/>
</dbReference>
<keyword evidence="6" id="KW-0378">Hydrolase</keyword>
<evidence type="ECO:0000256" key="4">
    <source>
        <dbReference type="ARBA" id="ARBA00022490"/>
    </source>
</evidence>
<keyword evidence="7" id="KW-0694">RNA-binding</keyword>
<dbReference type="InterPro" id="IPR000086">
    <property type="entry name" value="NUDIX_hydrolase_dom"/>
</dbReference>
<dbReference type="GO" id="GO:0030145">
    <property type="term" value="F:manganese ion binding"/>
    <property type="evidence" value="ECO:0007669"/>
    <property type="project" value="InterPro"/>
</dbReference>
<keyword evidence="8" id="KW-0464">Manganese</keyword>
<dbReference type="SUPFAM" id="SSF55811">
    <property type="entry name" value="Nudix"/>
    <property type="match status" value="1"/>
</dbReference>
<evidence type="ECO:0000256" key="6">
    <source>
        <dbReference type="ARBA" id="ARBA00022801"/>
    </source>
</evidence>
<dbReference type="GO" id="GO:0005737">
    <property type="term" value="C:cytoplasm"/>
    <property type="evidence" value="ECO:0007669"/>
    <property type="project" value="UniProtKB-SubCell"/>
</dbReference>
<dbReference type="Gene3D" id="3.90.79.10">
    <property type="entry name" value="Nucleoside Triphosphate Pyrophosphohydrolase"/>
    <property type="match status" value="1"/>
</dbReference>
<feature type="domain" description="Nudix hydrolase" evidence="9">
    <location>
        <begin position="109"/>
        <end position="236"/>
    </location>
</feature>
<dbReference type="Pfam" id="PF05026">
    <property type="entry name" value="DCP2"/>
    <property type="match status" value="1"/>
</dbReference>
<sequence length="302" mass="34709">MTGVPSRSGSGSVPFTSRMYKPSQELLDDLCSRFVLNAPDEELQSFERILFLIEQAHWFYEDNSREQYPSLKSFSDREFTALMFQSCAALRPYIAKVNDIYKDFTSYKVRVPVTGAIILDEFYEKCLLVKGWKAGASWSFPRGKKNKDEEDHKCAIREVWEETGFDVSELIKVEDDIEVVIAEQRIRLFIIGGVSESIAFAPRTKNEISDIAWHRIEELPMSGNESSSRGTSGMKYYMVAPFIGPLKSWIAHRKPSMDQILDTLSRGSTFEAQASEQVDEYRRGFRNFKFDYASILQKLDSE</sequence>
<dbReference type="GO" id="GO:0003723">
    <property type="term" value="F:RNA binding"/>
    <property type="evidence" value="ECO:0007669"/>
    <property type="project" value="UniProtKB-KW"/>
</dbReference>
<evidence type="ECO:0000256" key="5">
    <source>
        <dbReference type="ARBA" id="ARBA00022723"/>
    </source>
</evidence>
<dbReference type="PANTHER" id="PTHR23114:SF17">
    <property type="entry name" value="M7GPPPN-MRNA HYDROLASE"/>
    <property type="match status" value="1"/>
</dbReference>
<evidence type="ECO:0000313" key="11">
    <source>
        <dbReference type="Proteomes" id="UP000825935"/>
    </source>
</evidence>
<dbReference type="InterPro" id="IPR020084">
    <property type="entry name" value="NUDIX_hydrolase_CS"/>
</dbReference>
<dbReference type="EMBL" id="CM035408">
    <property type="protein sequence ID" value="KAH7442091.1"/>
    <property type="molecule type" value="Genomic_DNA"/>
</dbReference>
<evidence type="ECO:0000256" key="2">
    <source>
        <dbReference type="ARBA" id="ARBA00004496"/>
    </source>
</evidence>
<dbReference type="Gene3D" id="1.10.10.1050">
    <property type="entry name" value="Dcp2, box A domain"/>
    <property type="match status" value="1"/>
</dbReference>
<evidence type="ECO:0000256" key="1">
    <source>
        <dbReference type="ARBA" id="ARBA00001936"/>
    </source>
</evidence>
<evidence type="ECO:0000256" key="7">
    <source>
        <dbReference type="ARBA" id="ARBA00022884"/>
    </source>
</evidence>
<comment type="caution">
    <text evidence="10">The sequence shown here is derived from an EMBL/GenBank/DDBJ whole genome shotgun (WGS) entry which is preliminary data.</text>
</comment>
<dbReference type="InterPro" id="IPR015797">
    <property type="entry name" value="NUDIX_hydrolase-like_dom_sf"/>
</dbReference>
<dbReference type="SMART" id="SM01125">
    <property type="entry name" value="DCP2"/>
    <property type="match status" value="1"/>
</dbReference>
<dbReference type="OMA" id="PIRLCFQ"/>
<dbReference type="InterPro" id="IPR007722">
    <property type="entry name" value="DCP2_BoxA"/>
</dbReference>